<proteinExistence type="predicted"/>
<organism evidence="1">
    <name type="scientific">marine sediment metagenome</name>
    <dbReference type="NCBI Taxonomy" id="412755"/>
    <lineage>
        <taxon>unclassified sequences</taxon>
        <taxon>metagenomes</taxon>
        <taxon>ecological metagenomes</taxon>
    </lineage>
</organism>
<sequence length="276" mass="32907">EHKIYITPTTFIYQDIKDNLLWYDDLDKDLLNEVIIAKRVKAQLHHVNSEDAISWNIFRFLERTNLLPGFLTELFNLSVGNPEIIYWSYSQSQQKVWNELEDAREEFGERPQRSSEPDIIIRSDDDLFFIEAKLTAPNKVDFNKNHTPKDKQERTERYSKGDLFLQQPVENIMDAGYYQLMRFWLIGAWIAENENLNFYLLNLVRKNDEKDIESELGKFIKQNEKRQFMRIAWENIHKYISTTGLPSEDRDKMLGYFRNKTIYDTNGELEKAFSIP</sequence>
<feature type="non-terminal residue" evidence="1">
    <location>
        <position position="1"/>
    </location>
</feature>
<comment type="caution">
    <text evidence="1">The sequence shown here is derived from an EMBL/GenBank/DDBJ whole genome shotgun (WGS) entry which is preliminary data.</text>
</comment>
<dbReference type="EMBL" id="BARU01005326">
    <property type="protein sequence ID" value="GAH34726.1"/>
    <property type="molecule type" value="Genomic_DNA"/>
</dbReference>
<name>X1EMW7_9ZZZZ</name>
<dbReference type="AlphaFoldDB" id="X1EMW7"/>
<accession>X1EMW7</accession>
<gene>
    <name evidence="1" type="ORF">S03H2_10349</name>
</gene>
<evidence type="ECO:0000313" key="1">
    <source>
        <dbReference type="EMBL" id="GAH34726.1"/>
    </source>
</evidence>
<reference evidence="1" key="1">
    <citation type="journal article" date="2014" name="Front. Microbiol.">
        <title>High frequency of phylogenetically diverse reductive dehalogenase-homologous genes in deep subseafloor sedimentary metagenomes.</title>
        <authorList>
            <person name="Kawai M."/>
            <person name="Futagami T."/>
            <person name="Toyoda A."/>
            <person name="Takaki Y."/>
            <person name="Nishi S."/>
            <person name="Hori S."/>
            <person name="Arai W."/>
            <person name="Tsubouchi T."/>
            <person name="Morono Y."/>
            <person name="Uchiyama I."/>
            <person name="Ito T."/>
            <person name="Fujiyama A."/>
            <person name="Inagaki F."/>
            <person name="Takami H."/>
        </authorList>
    </citation>
    <scope>NUCLEOTIDE SEQUENCE</scope>
    <source>
        <strain evidence="1">Expedition CK06-06</strain>
    </source>
</reference>
<protein>
    <submittedName>
        <fullName evidence="1">Uncharacterized protein</fullName>
    </submittedName>
</protein>